<name>A0ABN9VVC6_9DINO</name>
<protein>
    <recommendedName>
        <fullName evidence="4">Centrosomal protein POC5</fullName>
    </recommendedName>
</protein>
<dbReference type="Proteomes" id="UP001189429">
    <property type="component" value="Unassembled WGS sequence"/>
</dbReference>
<evidence type="ECO:0000313" key="3">
    <source>
        <dbReference type="Proteomes" id="UP001189429"/>
    </source>
</evidence>
<gene>
    <name evidence="2" type="ORF">PCOR1329_LOCUS60719</name>
</gene>
<evidence type="ECO:0008006" key="4">
    <source>
        <dbReference type="Google" id="ProtNLM"/>
    </source>
</evidence>
<feature type="region of interest" description="Disordered" evidence="1">
    <location>
        <begin position="102"/>
        <end position="150"/>
    </location>
</feature>
<comment type="caution">
    <text evidence="2">The sequence shown here is derived from an EMBL/GenBank/DDBJ whole genome shotgun (WGS) entry which is preliminary data.</text>
</comment>
<accession>A0ABN9VVC6</accession>
<feature type="compositionally biased region" description="Low complexity" evidence="1">
    <location>
        <begin position="213"/>
        <end position="230"/>
    </location>
</feature>
<evidence type="ECO:0000313" key="2">
    <source>
        <dbReference type="EMBL" id="CAK0876291.1"/>
    </source>
</evidence>
<sequence>MLEDLARLGARTLLSEGAALGKAMPPSAKPGKRRPCPRALSMPRAATKGTDDCGSPAPRGSDELGGQAGGGEAQEVVRLRLELAAMTSRCERQALDISHLRRQLADAQDQPAPPPPRQAQADGATQTAEVACAAPRPGTDGNLHQGLETQRRQLDALQQEAGEKGRELGRARASQRLLQAELEEQRMIADQYREQVEVLEEQLRRAMTQRQEMAMSSGPRSRPSSASSRGLCDRAPIGAGSRPGSSRAVKAWVEPRGTPRGTPLASGRDGGRGAAGPELAGISSGSACEVDVDGEEASVKADADGDSDAEFRARRDRESHSVRETWAR</sequence>
<keyword evidence="3" id="KW-1185">Reference proteome</keyword>
<reference evidence="2" key="1">
    <citation type="submission" date="2023-10" db="EMBL/GenBank/DDBJ databases">
        <authorList>
            <person name="Chen Y."/>
            <person name="Shah S."/>
            <person name="Dougan E. K."/>
            <person name="Thang M."/>
            <person name="Chan C."/>
        </authorList>
    </citation>
    <scope>NUCLEOTIDE SEQUENCE [LARGE SCALE GENOMIC DNA]</scope>
</reference>
<feature type="region of interest" description="Disordered" evidence="1">
    <location>
        <begin position="16"/>
        <end position="71"/>
    </location>
</feature>
<feature type="region of interest" description="Disordered" evidence="1">
    <location>
        <begin position="207"/>
        <end position="328"/>
    </location>
</feature>
<dbReference type="EMBL" id="CAUYUJ010017615">
    <property type="protein sequence ID" value="CAK0876291.1"/>
    <property type="molecule type" value="Genomic_DNA"/>
</dbReference>
<evidence type="ECO:0000256" key="1">
    <source>
        <dbReference type="SAM" id="MobiDB-lite"/>
    </source>
</evidence>
<feature type="compositionally biased region" description="Basic and acidic residues" evidence="1">
    <location>
        <begin position="297"/>
        <end position="328"/>
    </location>
</feature>
<organism evidence="2 3">
    <name type="scientific">Prorocentrum cordatum</name>
    <dbReference type="NCBI Taxonomy" id="2364126"/>
    <lineage>
        <taxon>Eukaryota</taxon>
        <taxon>Sar</taxon>
        <taxon>Alveolata</taxon>
        <taxon>Dinophyceae</taxon>
        <taxon>Prorocentrales</taxon>
        <taxon>Prorocentraceae</taxon>
        <taxon>Prorocentrum</taxon>
    </lineage>
</organism>
<proteinExistence type="predicted"/>